<evidence type="ECO:0000259" key="3">
    <source>
        <dbReference type="Pfam" id="PF23357"/>
    </source>
</evidence>
<dbReference type="eggNOG" id="COG3225">
    <property type="taxonomic scope" value="Bacteria"/>
</dbReference>
<dbReference type="Pfam" id="PF09822">
    <property type="entry name" value="ABC_transp_aux"/>
    <property type="match status" value="1"/>
</dbReference>
<keyword evidence="5" id="KW-1185">Reference proteome</keyword>
<keyword evidence="1" id="KW-0812">Transmembrane</keyword>
<dbReference type="InterPro" id="IPR019196">
    <property type="entry name" value="ABC_transp_unknown"/>
</dbReference>
<accession>F0REK3</accession>
<dbReference type="NCBIfam" id="TIGR03521">
    <property type="entry name" value="GldG"/>
    <property type="match status" value="1"/>
</dbReference>
<keyword evidence="1" id="KW-0472">Membrane</keyword>
<dbReference type="EMBL" id="CP002534">
    <property type="protein sequence ID" value="ADY31018.1"/>
    <property type="molecule type" value="Genomic_DNA"/>
</dbReference>
<dbReference type="KEGG" id="cly:Celly_3201"/>
<dbReference type="Proteomes" id="UP000007487">
    <property type="component" value="Chromosome"/>
</dbReference>
<dbReference type="STRING" id="867900.Celly_3201"/>
<feature type="transmembrane region" description="Helical" evidence="1">
    <location>
        <begin position="526"/>
        <end position="548"/>
    </location>
</feature>
<dbReference type="HOGENOM" id="CLU_018716_1_0_10"/>
<dbReference type="AlphaFoldDB" id="F0REK3"/>
<feature type="domain" description="DUF7088" evidence="3">
    <location>
        <begin position="33"/>
        <end position="139"/>
    </location>
</feature>
<dbReference type="Pfam" id="PF23357">
    <property type="entry name" value="DUF7088"/>
    <property type="match status" value="1"/>
</dbReference>
<proteinExistence type="predicted"/>
<evidence type="ECO:0000256" key="1">
    <source>
        <dbReference type="SAM" id="Phobius"/>
    </source>
</evidence>
<protein>
    <submittedName>
        <fullName evidence="4">Gliding-associated putative ABC transporter substrate-binding component GldG</fullName>
    </submittedName>
</protein>
<evidence type="ECO:0000313" key="4">
    <source>
        <dbReference type="EMBL" id="ADY31018.1"/>
    </source>
</evidence>
<gene>
    <name evidence="4" type="ordered locus">Celly_3201</name>
</gene>
<dbReference type="InterPro" id="IPR019863">
    <property type="entry name" value="Motility-assoc_ABC-rel_GldG"/>
</dbReference>
<reference evidence="4 5" key="1">
    <citation type="journal article" date="2011" name="Stand. Genomic Sci.">
        <title>Complete genome sequence of Cellulophaga lytica type strain (LIM- 21).</title>
        <authorList>
            <person name="Pati A."/>
            <person name="Abt B."/>
            <person name="Teshima H."/>
            <person name="Nolan M."/>
            <person name="Lapidus A."/>
            <person name="Lucas S."/>
            <person name="Hammon N."/>
            <person name="Deshpande S."/>
            <person name="Cheng J.F."/>
            <person name="Tapia R."/>
            <person name="Han C."/>
            <person name="Goodwin L."/>
            <person name="Pitluck S."/>
            <person name="Liolios K."/>
            <person name="Pagani I."/>
            <person name="Mavromatis K."/>
            <person name="Ovchinikova G."/>
            <person name="Chen A."/>
            <person name="Palaniappan K."/>
            <person name="Land M."/>
            <person name="Hauser L."/>
            <person name="Jeffries C.D."/>
            <person name="Detter J.C."/>
            <person name="Brambilla E.M."/>
            <person name="Kannan K.P."/>
            <person name="Rohde M."/>
            <person name="Spring S."/>
            <person name="Goker M."/>
            <person name="Woyke T."/>
            <person name="Bristow J."/>
            <person name="Eisen J.A."/>
            <person name="Markowitz V."/>
            <person name="Hugenholtz P."/>
            <person name="Kyrpides N.C."/>
            <person name="Klenk H.P."/>
            <person name="Ivanova N."/>
        </authorList>
    </citation>
    <scope>NUCLEOTIDE SEQUENCE [LARGE SCALE GENOMIC DNA]</scope>
    <source>
        <strain evidence="5">ATCC 23178 / DSM 7489 / JCM 8516 / NBRC 14961 / NCIMB 1423 / VKM B-1433 / Cy l20</strain>
    </source>
</reference>
<sequence length="555" mass="62687">MKKTLTSIAIGIIALVVLNIASNYIYTRMDVTEDSRYTLSSAALQTVQNFTNPVIIDVLLEGQLPGEFVKLQSETKQILEEFKAENSNIKFNFINPLETTGSSENAIAEMQKLGLTPANVTVEENGKVSQEFVFPWAIVNYNNKTVKVALLKNKLGATTEERVTNSIQHLEYSFADAFSKLNIKQKKRIAVIKGNGELQDIYLADYLSTIKEYYNIGAFTLDSVASNPEKTLTQLKEYDLALIAKPTEPFTDKEKYVLDQYIVNGGKSMWLIDNVSMELDSLFNNEGKSLAFPRDLNLKDFFFKYGIRINPALVKDIYATQIVLAQGDGNNSQYNPVPWPFNPMVFSRNDHPINNNLEALRLQFANSIDVLNNNEYNKHILYYSSPLSTVVGTPNIISLDLVNKAPNKEEYNNGNKPLAVLVEGKFKSVYNNRVKPFALKNNKEVGTNNKMLVIADGDVIKNQISKGKPLQLGYDKWTNNAYGNKDFMVNSINYLLDDSGLINIRTKKVAIPFLDKEKIVAQKTKWQLINIALPVVLTLLFGLIFNYYRKHKYGK</sequence>
<organism evidence="4 5">
    <name type="scientific">Cellulophaga lytica (strain ATCC 23178 / DSM 7489 / JCM 8516 / NBRC 14961 / NCIMB 1423 / VKM B-1433 / Cy l20)</name>
    <dbReference type="NCBI Taxonomy" id="867900"/>
    <lineage>
        <taxon>Bacteria</taxon>
        <taxon>Pseudomonadati</taxon>
        <taxon>Bacteroidota</taxon>
        <taxon>Flavobacteriia</taxon>
        <taxon>Flavobacteriales</taxon>
        <taxon>Flavobacteriaceae</taxon>
        <taxon>Cellulophaga</taxon>
    </lineage>
</organism>
<feature type="domain" description="ABC-type uncharacterised transport system" evidence="2">
    <location>
        <begin position="186"/>
        <end position="491"/>
    </location>
</feature>
<name>F0REK3_CELLC</name>
<evidence type="ECO:0000259" key="2">
    <source>
        <dbReference type="Pfam" id="PF09822"/>
    </source>
</evidence>
<evidence type="ECO:0000313" key="5">
    <source>
        <dbReference type="Proteomes" id="UP000007487"/>
    </source>
</evidence>
<dbReference type="OrthoDB" id="9777219at2"/>
<dbReference type="RefSeq" id="WP_013622761.1">
    <property type="nucleotide sequence ID" value="NC_015167.1"/>
</dbReference>
<keyword evidence="1" id="KW-1133">Transmembrane helix</keyword>
<dbReference type="InterPro" id="IPR055396">
    <property type="entry name" value="DUF7088"/>
</dbReference>